<keyword evidence="11" id="KW-1185">Reference proteome</keyword>
<evidence type="ECO:0000313" key="11">
    <source>
        <dbReference type="Proteomes" id="UP000008674"/>
    </source>
</evidence>
<evidence type="ECO:0000256" key="8">
    <source>
        <dbReference type="ARBA" id="ARBA00023136"/>
    </source>
</evidence>
<dbReference type="GO" id="GO:0043952">
    <property type="term" value="P:protein transport by the Sec complex"/>
    <property type="evidence" value="ECO:0007669"/>
    <property type="project" value="UniProtKB-UniRule"/>
</dbReference>
<proteinExistence type="inferred from homology"/>
<keyword evidence="2 9" id="KW-0813">Transport</keyword>
<dbReference type="HOGENOM" id="CLU_2304040_0_0_10"/>
<comment type="function">
    <text evidence="9">Essential subunit of the Sec protein translocation channel SecYEG. Clamps together the 2 halves of SecY. May contact the channel plug during translocation.</text>
</comment>
<dbReference type="PANTHER" id="PTHR33910">
    <property type="entry name" value="PROTEIN TRANSLOCASE SUBUNIT SECE"/>
    <property type="match status" value="1"/>
</dbReference>
<comment type="subunit">
    <text evidence="9">Component of the Sec protein translocase complex. Heterotrimer consisting of SecY, SecE and SecG subunits. The heterotrimers can form oligomers, although 1 heterotrimer is thought to be able to translocate proteins. Interacts with the ribosome. Interacts with SecDF, and other proteins may be involved. Interacts with SecA.</text>
</comment>
<dbReference type="GO" id="GO:0008320">
    <property type="term" value="F:protein transmembrane transporter activity"/>
    <property type="evidence" value="ECO:0007669"/>
    <property type="project" value="UniProtKB-UniRule"/>
</dbReference>
<keyword evidence="4 9" id="KW-0812">Transmembrane</keyword>
<sequence length="100" mass="11277">MPHYGPGECPFESAFLVLASRSDERVLSQATVCSSDSLPMTWIREYLENVVAEMEKVNWPGRDELISSTLITIVATLIVSGFIFLADQVIQRILEILYRV</sequence>
<dbReference type="EnsemblBacteria" id="ABC44184">
    <property type="protein sequence ID" value="ABC44184"/>
    <property type="gene ID" value="SRU_1764"/>
</dbReference>
<dbReference type="InterPro" id="IPR001901">
    <property type="entry name" value="Translocase_SecE/Sec61-g"/>
</dbReference>
<keyword evidence="7 9" id="KW-0811">Translocation</keyword>
<evidence type="ECO:0000256" key="5">
    <source>
        <dbReference type="ARBA" id="ARBA00022927"/>
    </source>
</evidence>
<evidence type="ECO:0000256" key="1">
    <source>
        <dbReference type="ARBA" id="ARBA00004370"/>
    </source>
</evidence>
<dbReference type="EMBL" id="CP000159">
    <property type="protein sequence ID" value="ABC44184.1"/>
    <property type="molecule type" value="Genomic_DNA"/>
</dbReference>
<keyword evidence="8 9" id="KW-0472">Membrane</keyword>
<evidence type="ECO:0000256" key="4">
    <source>
        <dbReference type="ARBA" id="ARBA00022692"/>
    </source>
</evidence>
<gene>
    <name evidence="9" type="primary">secE</name>
    <name evidence="10" type="ordered locus">SRU_1764</name>
</gene>
<dbReference type="InterPro" id="IPR005807">
    <property type="entry name" value="SecE_bac"/>
</dbReference>
<dbReference type="PANTHER" id="PTHR33910:SF1">
    <property type="entry name" value="PROTEIN TRANSLOCASE SUBUNIT SECE"/>
    <property type="match status" value="1"/>
</dbReference>
<dbReference type="GO" id="GO:0009306">
    <property type="term" value="P:protein secretion"/>
    <property type="evidence" value="ECO:0007669"/>
    <property type="project" value="UniProtKB-UniRule"/>
</dbReference>
<dbReference type="GO" id="GO:0005886">
    <property type="term" value="C:plasma membrane"/>
    <property type="evidence" value="ECO:0007669"/>
    <property type="project" value="UniProtKB-SubCell"/>
</dbReference>
<dbReference type="InterPro" id="IPR038379">
    <property type="entry name" value="SecE_sf"/>
</dbReference>
<keyword evidence="6 9" id="KW-1133">Transmembrane helix</keyword>
<evidence type="ECO:0000256" key="7">
    <source>
        <dbReference type="ARBA" id="ARBA00023010"/>
    </source>
</evidence>
<comment type="subcellular location">
    <subcellularLocation>
        <location evidence="9">Cell inner membrane</location>
        <topology evidence="9">Single-pass membrane protein</topology>
    </subcellularLocation>
    <subcellularLocation>
        <location evidence="1">Membrane</location>
    </subcellularLocation>
</comment>
<dbReference type="NCBIfam" id="TIGR00964">
    <property type="entry name" value="secE_bact"/>
    <property type="match status" value="1"/>
</dbReference>
<keyword evidence="5 9" id="KW-0653">Protein transport</keyword>
<dbReference type="AlphaFoldDB" id="Q2S1P9"/>
<dbReference type="GO" id="GO:0065002">
    <property type="term" value="P:intracellular protein transmembrane transport"/>
    <property type="evidence" value="ECO:0007669"/>
    <property type="project" value="UniProtKB-UniRule"/>
</dbReference>
<name>Q2S1P9_SALRD</name>
<dbReference type="OrthoDB" id="9810735at2"/>
<evidence type="ECO:0000256" key="2">
    <source>
        <dbReference type="ARBA" id="ARBA00022448"/>
    </source>
</evidence>
<evidence type="ECO:0000313" key="10">
    <source>
        <dbReference type="EMBL" id="ABC44184.1"/>
    </source>
</evidence>
<accession>Q2S1P9</accession>
<dbReference type="PROSITE" id="PS01067">
    <property type="entry name" value="SECE_SEC61G"/>
    <property type="match status" value="1"/>
</dbReference>
<dbReference type="KEGG" id="sru:SRU_1764"/>
<protein>
    <recommendedName>
        <fullName evidence="9">Protein translocase subunit SecE</fullName>
    </recommendedName>
</protein>
<keyword evidence="9" id="KW-0997">Cell inner membrane</keyword>
<keyword evidence="3 9" id="KW-1003">Cell membrane</keyword>
<dbReference type="Pfam" id="PF00584">
    <property type="entry name" value="SecE"/>
    <property type="match status" value="1"/>
</dbReference>
<feature type="transmembrane region" description="Helical" evidence="9">
    <location>
        <begin position="65"/>
        <end position="86"/>
    </location>
</feature>
<dbReference type="GO" id="GO:0006605">
    <property type="term" value="P:protein targeting"/>
    <property type="evidence" value="ECO:0007669"/>
    <property type="project" value="UniProtKB-UniRule"/>
</dbReference>
<reference evidence="10 11" key="1">
    <citation type="journal article" date="2005" name="Proc. Natl. Acad. Sci. U.S.A.">
        <title>The genome of Salinibacter ruber: convergence and gene exchange among hyperhalophilic bacteria and archaea.</title>
        <authorList>
            <person name="Mongodin E.F."/>
            <person name="Nelson K.E."/>
            <person name="Daugherty S."/>
            <person name="Deboy R.T."/>
            <person name="Wister J."/>
            <person name="Khouri H."/>
            <person name="Weidman J."/>
            <person name="Walsh D.A."/>
            <person name="Papke R.T."/>
            <person name="Sanchez Perez G."/>
            <person name="Sharma A.K."/>
            <person name="Nesbo C.L."/>
            <person name="MacLeod D."/>
            <person name="Bapteste E."/>
            <person name="Doolittle W.F."/>
            <person name="Charlebois R.L."/>
            <person name="Legault B."/>
            <person name="Rodriguez-Valera F."/>
        </authorList>
    </citation>
    <scope>NUCLEOTIDE SEQUENCE [LARGE SCALE GENOMIC DNA]</scope>
    <source>
        <strain evidence="11">DSM 13855 / CECT 5946 / M31</strain>
    </source>
</reference>
<dbReference type="Proteomes" id="UP000008674">
    <property type="component" value="Chromosome"/>
</dbReference>
<dbReference type="eggNOG" id="COG0690">
    <property type="taxonomic scope" value="Bacteria"/>
</dbReference>
<dbReference type="HAMAP" id="MF_00422">
    <property type="entry name" value="SecE"/>
    <property type="match status" value="1"/>
</dbReference>
<evidence type="ECO:0000256" key="3">
    <source>
        <dbReference type="ARBA" id="ARBA00022475"/>
    </source>
</evidence>
<dbReference type="Gene3D" id="1.20.5.1030">
    <property type="entry name" value="Preprotein translocase secy subunit"/>
    <property type="match status" value="1"/>
</dbReference>
<dbReference type="STRING" id="309807.SRU_1764"/>
<organism evidence="10 11">
    <name type="scientific">Salinibacter ruber (strain DSM 13855 / M31)</name>
    <dbReference type="NCBI Taxonomy" id="309807"/>
    <lineage>
        <taxon>Bacteria</taxon>
        <taxon>Pseudomonadati</taxon>
        <taxon>Rhodothermota</taxon>
        <taxon>Rhodothermia</taxon>
        <taxon>Rhodothermales</taxon>
        <taxon>Salinibacteraceae</taxon>
        <taxon>Salinibacter</taxon>
    </lineage>
</organism>
<evidence type="ECO:0000256" key="6">
    <source>
        <dbReference type="ARBA" id="ARBA00022989"/>
    </source>
</evidence>
<comment type="similarity">
    <text evidence="9">Belongs to the SecE/SEC61-gamma family.</text>
</comment>
<evidence type="ECO:0000256" key="9">
    <source>
        <dbReference type="HAMAP-Rule" id="MF_00422"/>
    </source>
</evidence>